<evidence type="ECO:0000313" key="1">
    <source>
        <dbReference type="EMBL" id="MEQ2274474.1"/>
    </source>
</evidence>
<name>A0ABV0WYB3_9TELE</name>
<organism evidence="1 2">
    <name type="scientific">Xenotaenia resolanae</name>
    <dbReference type="NCBI Taxonomy" id="208358"/>
    <lineage>
        <taxon>Eukaryota</taxon>
        <taxon>Metazoa</taxon>
        <taxon>Chordata</taxon>
        <taxon>Craniata</taxon>
        <taxon>Vertebrata</taxon>
        <taxon>Euteleostomi</taxon>
        <taxon>Actinopterygii</taxon>
        <taxon>Neopterygii</taxon>
        <taxon>Teleostei</taxon>
        <taxon>Neoteleostei</taxon>
        <taxon>Acanthomorphata</taxon>
        <taxon>Ovalentaria</taxon>
        <taxon>Atherinomorphae</taxon>
        <taxon>Cyprinodontiformes</taxon>
        <taxon>Goodeidae</taxon>
        <taxon>Xenotaenia</taxon>
    </lineage>
</organism>
<reference evidence="1 2" key="1">
    <citation type="submission" date="2021-06" db="EMBL/GenBank/DDBJ databases">
        <authorList>
            <person name="Palmer J.M."/>
        </authorList>
    </citation>
    <scope>NUCLEOTIDE SEQUENCE [LARGE SCALE GENOMIC DNA]</scope>
    <source>
        <strain evidence="1 2">XR_2019</strain>
        <tissue evidence="1">Muscle</tissue>
    </source>
</reference>
<sequence length="99" mass="11530">MRRMLREVIKNCSNKLHLGLTKSSKQLSTCQPVVRRPFCPTITSTKVTFVKCYRAFNGDHVLWFNVTKYSSENTVNLCVFSQRTEIVREVELHLLLLLL</sequence>
<keyword evidence="2" id="KW-1185">Reference proteome</keyword>
<gene>
    <name evidence="1" type="ORF">XENORESO_007782</name>
</gene>
<accession>A0ABV0WYB3</accession>
<proteinExistence type="predicted"/>
<protein>
    <submittedName>
        <fullName evidence="1">Uncharacterized protein</fullName>
    </submittedName>
</protein>
<dbReference type="Proteomes" id="UP001444071">
    <property type="component" value="Unassembled WGS sequence"/>
</dbReference>
<comment type="caution">
    <text evidence="1">The sequence shown here is derived from an EMBL/GenBank/DDBJ whole genome shotgun (WGS) entry which is preliminary data.</text>
</comment>
<dbReference type="EMBL" id="JAHRIM010080095">
    <property type="protein sequence ID" value="MEQ2274474.1"/>
    <property type="molecule type" value="Genomic_DNA"/>
</dbReference>
<evidence type="ECO:0000313" key="2">
    <source>
        <dbReference type="Proteomes" id="UP001444071"/>
    </source>
</evidence>